<evidence type="ECO:0000313" key="1">
    <source>
        <dbReference type="EMBL" id="KAK4550284.1"/>
    </source>
</evidence>
<evidence type="ECO:0000313" key="2">
    <source>
        <dbReference type="Proteomes" id="UP001324427"/>
    </source>
</evidence>
<name>A0AAV9JXG8_9PEZI</name>
<proteinExistence type="predicted"/>
<dbReference type="PANTHER" id="PTHR24148:SF64">
    <property type="entry name" value="HETEROKARYON INCOMPATIBILITY DOMAIN-CONTAINING PROTEIN"/>
    <property type="match status" value="1"/>
</dbReference>
<dbReference type="InterPro" id="IPR052895">
    <property type="entry name" value="HetReg/Transcr_Mod"/>
</dbReference>
<dbReference type="PANTHER" id="PTHR24148">
    <property type="entry name" value="ANKYRIN REPEAT DOMAIN-CONTAINING PROTEIN 39 HOMOLOG-RELATED"/>
    <property type="match status" value="1"/>
</dbReference>
<sequence length="393" mass="45013">MPLLGHVFYLLGTIWNWRAKRYLSATEHFLDAFMYTAWRMNCANPRDHLYALGAMDYVRSKPTLQPSYALAVPQLWKRVALSFLTSPSEGVINSAMLLAFPETEERRRLSWRPSWVPNFHAMSEMTLRKYGFYTNESEFHCAGGKSAAFLPSYCSSEPNVLRVRGIFLSRIASIQHHSQPPPTGDLWYQRYSSDLIGAGTEAATHELIRWYLLCREFAALHCLERPDYPALIDSFATFLVHGRSFKEPATDRNMMYGRLATEGVEPLDERWDGALGRWLEQSCSNDDERARCGEVLCSLRRHLTPFLQKHRFHYYLDTTRLLAATEDGRTGWVPRSTRKGDWVCLLEGAPLPFVLREGGNGCHRVVGDAYVHGISQGEAWLTDDEQPVVIRLE</sequence>
<reference evidence="1 2" key="1">
    <citation type="submission" date="2021-11" db="EMBL/GenBank/DDBJ databases">
        <title>Black yeast isolated from Biological Soil Crust.</title>
        <authorList>
            <person name="Kurbessoian T."/>
        </authorList>
    </citation>
    <scope>NUCLEOTIDE SEQUENCE [LARGE SCALE GENOMIC DNA]</scope>
    <source>
        <strain evidence="1 2">CCFEE 5522</strain>
    </source>
</reference>
<dbReference type="EMBL" id="JAVFHQ010000002">
    <property type="protein sequence ID" value="KAK4550284.1"/>
    <property type="molecule type" value="Genomic_DNA"/>
</dbReference>
<dbReference type="Proteomes" id="UP001324427">
    <property type="component" value="Unassembled WGS sequence"/>
</dbReference>
<comment type="caution">
    <text evidence="1">The sequence shown here is derived from an EMBL/GenBank/DDBJ whole genome shotgun (WGS) entry which is preliminary data.</text>
</comment>
<keyword evidence="2" id="KW-1185">Reference proteome</keyword>
<gene>
    <name evidence="1" type="ORF">LTR36_003251</name>
</gene>
<dbReference type="AlphaFoldDB" id="A0AAV9JXG8"/>
<accession>A0AAV9JXG8</accession>
<protein>
    <submittedName>
        <fullName evidence="1">Uncharacterized protein</fullName>
    </submittedName>
</protein>
<organism evidence="1 2">
    <name type="scientific">Oleoguttula mirabilis</name>
    <dbReference type="NCBI Taxonomy" id="1507867"/>
    <lineage>
        <taxon>Eukaryota</taxon>
        <taxon>Fungi</taxon>
        <taxon>Dikarya</taxon>
        <taxon>Ascomycota</taxon>
        <taxon>Pezizomycotina</taxon>
        <taxon>Dothideomycetes</taxon>
        <taxon>Dothideomycetidae</taxon>
        <taxon>Mycosphaerellales</taxon>
        <taxon>Teratosphaeriaceae</taxon>
        <taxon>Oleoguttula</taxon>
    </lineage>
</organism>
<dbReference type="Pfam" id="PF26639">
    <property type="entry name" value="Het-6_barrel"/>
    <property type="match status" value="1"/>
</dbReference>